<feature type="region of interest" description="Disordered" evidence="1">
    <location>
        <begin position="64"/>
        <end position="89"/>
    </location>
</feature>
<gene>
    <name evidence="2" type="ORF">DCAR_0312593</name>
</gene>
<feature type="compositionally biased region" description="Basic and acidic residues" evidence="1">
    <location>
        <begin position="64"/>
        <end position="73"/>
    </location>
</feature>
<dbReference type="EMBL" id="CP093345">
    <property type="protein sequence ID" value="WOG93312.1"/>
    <property type="molecule type" value="Genomic_DNA"/>
</dbReference>
<keyword evidence="3" id="KW-1185">Reference proteome</keyword>
<name>A0A166B562_DAUCS</name>
<evidence type="ECO:0000313" key="3">
    <source>
        <dbReference type="Proteomes" id="UP000077755"/>
    </source>
</evidence>
<evidence type="ECO:0000313" key="2">
    <source>
        <dbReference type="EMBL" id="WOG93312.1"/>
    </source>
</evidence>
<organism evidence="2 3">
    <name type="scientific">Daucus carota subsp. sativus</name>
    <name type="common">Carrot</name>
    <dbReference type="NCBI Taxonomy" id="79200"/>
    <lineage>
        <taxon>Eukaryota</taxon>
        <taxon>Viridiplantae</taxon>
        <taxon>Streptophyta</taxon>
        <taxon>Embryophyta</taxon>
        <taxon>Tracheophyta</taxon>
        <taxon>Spermatophyta</taxon>
        <taxon>Magnoliopsida</taxon>
        <taxon>eudicotyledons</taxon>
        <taxon>Gunneridae</taxon>
        <taxon>Pentapetalae</taxon>
        <taxon>asterids</taxon>
        <taxon>campanulids</taxon>
        <taxon>Apiales</taxon>
        <taxon>Apiaceae</taxon>
        <taxon>Apioideae</taxon>
        <taxon>Scandiceae</taxon>
        <taxon>Daucinae</taxon>
        <taxon>Daucus</taxon>
        <taxon>Daucus sect. Daucus</taxon>
    </lineage>
</organism>
<dbReference type="Gramene" id="KZN02374">
    <property type="protein sequence ID" value="KZN02374"/>
    <property type="gene ID" value="DCAR_011128"/>
</dbReference>
<reference evidence="2" key="2">
    <citation type="submission" date="2022-03" db="EMBL/GenBank/DDBJ databases">
        <title>Draft title - Genomic analysis of global carrot germplasm unveils the trajectory of domestication and the origin of high carotenoid orange carrot.</title>
        <authorList>
            <person name="Iorizzo M."/>
            <person name="Ellison S."/>
            <person name="Senalik D."/>
            <person name="Macko-Podgorni A."/>
            <person name="Grzebelus D."/>
            <person name="Bostan H."/>
            <person name="Rolling W."/>
            <person name="Curaba J."/>
            <person name="Simon P."/>
        </authorList>
    </citation>
    <scope>NUCLEOTIDE SEQUENCE</scope>
    <source>
        <tissue evidence="2">Leaf</tissue>
    </source>
</reference>
<protein>
    <submittedName>
        <fullName evidence="2">Uncharacterized protein</fullName>
    </submittedName>
</protein>
<evidence type="ECO:0000256" key="1">
    <source>
        <dbReference type="SAM" id="MobiDB-lite"/>
    </source>
</evidence>
<dbReference type="Proteomes" id="UP000077755">
    <property type="component" value="Chromosome 3"/>
</dbReference>
<sequence length="89" mass="9729">MLLFTSHRHASSHHFQSTPPLISPRSLFSAATIVDGGSSTPPLQSLCQLHMSFSPDLTLGHRSRDVHPMRALDDDTGYDSNASSSSFEF</sequence>
<feature type="compositionally biased region" description="Polar residues" evidence="1">
    <location>
        <begin position="78"/>
        <end position="89"/>
    </location>
</feature>
<reference evidence="2" key="1">
    <citation type="journal article" date="2016" name="Nat. Genet.">
        <title>A high-quality carrot genome assembly provides new insights into carotenoid accumulation and asterid genome evolution.</title>
        <authorList>
            <person name="Iorizzo M."/>
            <person name="Ellison S."/>
            <person name="Senalik D."/>
            <person name="Zeng P."/>
            <person name="Satapoomin P."/>
            <person name="Huang J."/>
            <person name="Bowman M."/>
            <person name="Iovene M."/>
            <person name="Sanseverino W."/>
            <person name="Cavagnaro P."/>
            <person name="Yildiz M."/>
            <person name="Macko-Podgorni A."/>
            <person name="Moranska E."/>
            <person name="Grzebelus E."/>
            <person name="Grzebelus D."/>
            <person name="Ashrafi H."/>
            <person name="Zheng Z."/>
            <person name="Cheng S."/>
            <person name="Spooner D."/>
            <person name="Van Deynze A."/>
            <person name="Simon P."/>
        </authorList>
    </citation>
    <scope>NUCLEOTIDE SEQUENCE</scope>
    <source>
        <tissue evidence="2">Leaf</tissue>
    </source>
</reference>
<dbReference type="AlphaFoldDB" id="A0A166B562"/>
<accession>A0A166B562</accession>
<proteinExistence type="predicted"/>